<proteinExistence type="predicted"/>
<sequence>PQMLREQEHYKATQGITLYNEDALGRLQAHAAQRGPKGQQELIHMAELWDVLENTFVLFTAKEDLDTLGHKDLRLTNRVGVSYQGFRRSTAEAPSMILRQGLNPYAHKRVPILWANYTELPGEVYGMGVIEPTWASVESLNRFIDLITDNWVMGVNQRLVINGDRDIDYTEIQENNLPGGVMVVNGVPQNEIYPLPVHTPTAGDYALLPLFQNMIETGAQVSDSFQRGVGSTQGNKTATGIQSVIQQSSTGRSEVTRYLSDVILQPTLAMAASMIQQYGPDEMEIRITDEMPSIPKVQSQFMTIKNSDLTGNFDFRIVGANYMENRFVTQRNAQGLFNLTAQIAPDYMKLGSSLQELYRIHRIPYPGRFIRTEE</sequence>
<organism evidence="1">
    <name type="scientific">marine sediment metagenome</name>
    <dbReference type="NCBI Taxonomy" id="412755"/>
    <lineage>
        <taxon>unclassified sequences</taxon>
        <taxon>metagenomes</taxon>
        <taxon>ecological metagenomes</taxon>
    </lineage>
</organism>
<dbReference type="InterPro" id="IPR056909">
    <property type="entry name" value="SU10_portal"/>
</dbReference>
<comment type="caution">
    <text evidence="1">The sequence shown here is derived from an EMBL/GenBank/DDBJ whole genome shotgun (WGS) entry which is preliminary data.</text>
</comment>
<reference evidence="1" key="1">
    <citation type="journal article" date="2015" name="Nature">
        <title>Complex archaea that bridge the gap between prokaryotes and eukaryotes.</title>
        <authorList>
            <person name="Spang A."/>
            <person name="Saw J.H."/>
            <person name="Jorgensen S.L."/>
            <person name="Zaremba-Niedzwiedzka K."/>
            <person name="Martijn J."/>
            <person name="Lind A.E."/>
            <person name="van Eijk R."/>
            <person name="Schleper C."/>
            <person name="Guy L."/>
            <person name="Ettema T.J."/>
        </authorList>
    </citation>
    <scope>NUCLEOTIDE SEQUENCE</scope>
</reference>
<dbReference type="AlphaFoldDB" id="A0A0F8XFM4"/>
<evidence type="ECO:0000313" key="1">
    <source>
        <dbReference type="EMBL" id="KKK67678.1"/>
    </source>
</evidence>
<protein>
    <submittedName>
        <fullName evidence="1">Uncharacterized protein</fullName>
    </submittedName>
</protein>
<feature type="non-terminal residue" evidence="1">
    <location>
        <position position="374"/>
    </location>
</feature>
<name>A0A0F8XFM4_9ZZZZ</name>
<gene>
    <name evidence="1" type="ORF">LCGC14_2951670</name>
</gene>
<dbReference type="EMBL" id="LAZR01059492">
    <property type="protein sequence ID" value="KKK67678.1"/>
    <property type="molecule type" value="Genomic_DNA"/>
</dbReference>
<accession>A0A0F8XFM4</accession>
<feature type="non-terminal residue" evidence="1">
    <location>
        <position position="1"/>
    </location>
</feature>
<dbReference type="Pfam" id="PF23899">
    <property type="entry name" value="SU10_portal"/>
    <property type="match status" value="1"/>
</dbReference>